<dbReference type="EMBL" id="JARTCD010000022">
    <property type="protein sequence ID" value="KAJ8658698.1"/>
    <property type="molecule type" value="Genomic_DNA"/>
</dbReference>
<dbReference type="InterPro" id="IPR035899">
    <property type="entry name" value="DBL_dom_sf"/>
</dbReference>
<evidence type="ECO:0000259" key="2">
    <source>
        <dbReference type="PROSITE" id="PS50010"/>
    </source>
</evidence>
<proteinExistence type="predicted"/>
<organism evidence="3 4">
    <name type="scientific">Lichtheimia ornata</name>
    <dbReference type="NCBI Taxonomy" id="688661"/>
    <lineage>
        <taxon>Eukaryota</taxon>
        <taxon>Fungi</taxon>
        <taxon>Fungi incertae sedis</taxon>
        <taxon>Mucoromycota</taxon>
        <taxon>Mucoromycotina</taxon>
        <taxon>Mucoromycetes</taxon>
        <taxon>Mucorales</taxon>
        <taxon>Lichtheimiaceae</taxon>
        <taxon>Lichtheimia</taxon>
    </lineage>
</organism>
<feature type="domain" description="DH" evidence="2">
    <location>
        <begin position="102"/>
        <end position="329"/>
    </location>
</feature>
<dbReference type="PANTHER" id="PTHR12673">
    <property type="entry name" value="FACIOGENITAL DYSPLASIA PROTEIN"/>
    <property type="match status" value="1"/>
</dbReference>
<evidence type="ECO:0000313" key="3">
    <source>
        <dbReference type="EMBL" id="KAJ8658698.1"/>
    </source>
</evidence>
<comment type="caution">
    <text evidence="3">The sequence shown here is derived from an EMBL/GenBank/DDBJ whole genome shotgun (WGS) entry which is preliminary data.</text>
</comment>
<dbReference type="InterPro" id="IPR001849">
    <property type="entry name" value="PH_domain"/>
</dbReference>
<gene>
    <name evidence="3" type="ORF">O0I10_005419</name>
</gene>
<dbReference type="Gene3D" id="2.30.29.30">
    <property type="entry name" value="Pleckstrin-homology domain (PH domain)/Phosphotyrosine-binding domain (PTB)"/>
    <property type="match status" value="1"/>
</dbReference>
<dbReference type="Pfam" id="PF00169">
    <property type="entry name" value="PH"/>
    <property type="match status" value="1"/>
</dbReference>
<dbReference type="GeneID" id="83212832"/>
<accession>A0AAD7V3J3</accession>
<dbReference type="InterPro" id="IPR051092">
    <property type="entry name" value="FYVE_RhoGEF_PH"/>
</dbReference>
<dbReference type="PANTHER" id="PTHR12673:SF159">
    <property type="entry name" value="LD03170P"/>
    <property type="match status" value="1"/>
</dbReference>
<dbReference type="SMART" id="SM00325">
    <property type="entry name" value="RhoGEF"/>
    <property type="match status" value="1"/>
</dbReference>
<dbReference type="PROSITE" id="PS50003">
    <property type="entry name" value="PH_DOMAIN"/>
    <property type="match status" value="1"/>
</dbReference>
<dbReference type="GO" id="GO:0005737">
    <property type="term" value="C:cytoplasm"/>
    <property type="evidence" value="ECO:0007669"/>
    <property type="project" value="TreeGrafter"/>
</dbReference>
<dbReference type="InterPro" id="IPR011993">
    <property type="entry name" value="PH-like_dom_sf"/>
</dbReference>
<dbReference type="SUPFAM" id="SSF50729">
    <property type="entry name" value="PH domain-like"/>
    <property type="match status" value="1"/>
</dbReference>
<evidence type="ECO:0008006" key="5">
    <source>
        <dbReference type="Google" id="ProtNLM"/>
    </source>
</evidence>
<dbReference type="GO" id="GO:0005085">
    <property type="term" value="F:guanyl-nucleotide exchange factor activity"/>
    <property type="evidence" value="ECO:0007669"/>
    <property type="project" value="InterPro"/>
</dbReference>
<dbReference type="SMART" id="SM00233">
    <property type="entry name" value="PH"/>
    <property type="match status" value="1"/>
</dbReference>
<evidence type="ECO:0000259" key="1">
    <source>
        <dbReference type="PROSITE" id="PS50003"/>
    </source>
</evidence>
<dbReference type="Proteomes" id="UP001234581">
    <property type="component" value="Unassembled WGS sequence"/>
</dbReference>
<dbReference type="Gene3D" id="1.20.900.10">
    <property type="entry name" value="Dbl homology (DH) domain"/>
    <property type="match status" value="1"/>
</dbReference>
<reference evidence="3 4" key="1">
    <citation type="submission" date="2023-03" db="EMBL/GenBank/DDBJ databases">
        <title>Genome sequence of Lichtheimia ornata CBS 291.66.</title>
        <authorList>
            <person name="Mohabir J.T."/>
            <person name="Shea T.P."/>
            <person name="Kurbessoian T."/>
            <person name="Berby B."/>
            <person name="Fontaine J."/>
            <person name="Livny J."/>
            <person name="Gnirke A."/>
            <person name="Stajich J.E."/>
            <person name="Cuomo C.A."/>
        </authorList>
    </citation>
    <scope>NUCLEOTIDE SEQUENCE [LARGE SCALE GENOMIC DNA]</scope>
    <source>
        <strain evidence="3">CBS 291.66</strain>
    </source>
</reference>
<feature type="domain" description="PH" evidence="1">
    <location>
        <begin position="348"/>
        <end position="470"/>
    </location>
</feature>
<name>A0AAD7V3J3_9FUNG</name>
<dbReference type="SUPFAM" id="SSF48065">
    <property type="entry name" value="DBL homology domain (DH-domain)"/>
    <property type="match status" value="1"/>
</dbReference>
<dbReference type="InterPro" id="IPR000219">
    <property type="entry name" value="DH_dom"/>
</dbReference>
<evidence type="ECO:0000313" key="4">
    <source>
        <dbReference type="Proteomes" id="UP001234581"/>
    </source>
</evidence>
<dbReference type="PROSITE" id="PS50010">
    <property type="entry name" value="DH_2"/>
    <property type="match status" value="1"/>
</dbReference>
<sequence>MLKAVRSLSTATHATSRTSKASSDILSIANNSGFTTTNSISDDSSTVTSICSVDESALFPCPPFRLSNAISNDDINAIDSVYEYITGDSEIKAMLAELDMQERDRLINEFVAEERQYINNMKTALEQYKRPLMIHNSSRRSSASSSATSSSSSAYQRRSNLLSSTNKPAAFISYHDVDTVFGNIEDLLMQSQRLLNGICERLRIWNPTQLLSDIVKSYITSITTMYTYFYENYGDSMSTLERLLTTPSTRKCIESLIDTTNHSMSSLISLLGLPLLAIKRYTRFFKELVLLTDPHHPDAVRLSQCATQFARFQSASHRLHQRCSNINNLVDITFCVRQCPPILDTPRSFIMRGPLTNVTHTGKHERRMYFLLSDMLLFARPRDESGVLYYKGRIDLRDAMLRQVPKKRRVEPFTFEICFSSNDEKNDGSLDDIDALLAAAGGATTEAYFLRADSQEAMDMWMNELRRVIDRLKHNHITHSNRK</sequence>
<protein>
    <recommendedName>
        <fullName evidence="5">DH domain-containing protein</fullName>
    </recommendedName>
</protein>
<dbReference type="Pfam" id="PF00621">
    <property type="entry name" value="RhoGEF"/>
    <property type="match status" value="1"/>
</dbReference>
<dbReference type="RefSeq" id="XP_058343611.1">
    <property type="nucleotide sequence ID" value="XM_058485464.1"/>
</dbReference>
<dbReference type="AlphaFoldDB" id="A0AAD7V3J3"/>
<keyword evidence="4" id="KW-1185">Reference proteome</keyword>